<accession>A0A841U9W7</accession>
<proteinExistence type="predicted"/>
<evidence type="ECO:0000313" key="2">
    <source>
        <dbReference type="Proteomes" id="UP000553776"/>
    </source>
</evidence>
<dbReference type="Proteomes" id="UP000553776">
    <property type="component" value="Unassembled WGS sequence"/>
</dbReference>
<name>A0A841U9W7_9BACL</name>
<keyword evidence="2" id="KW-1185">Reference proteome</keyword>
<protein>
    <submittedName>
        <fullName evidence="1">Uncharacterized protein</fullName>
    </submittedName>
</protein>
<dbReference type="RefSeq" id="WP_185138990.1">
    <property type="nucleotide sequence ID" value="NZ_JACJVR010000110.1"/>
</dbReference>
<organism evidence="1 2">
    <name type="scientific">Cohnella xylanilytica</name>
    <dbReference type="NCBI Taxonomy" id="557555"/>
    <lineage>
        <taxon>Bacteria</taxon>
        <taxon>Bacillati</taxon>
        <taxon>Bacillota</taxon>
        <taxon>Bacilli</taxon>
        <taxon>Bacillales</taxon>
        <taxon>Paenibacillaceae</taxon>
        <taxon>Cohnella</taxon>
    </lineage>
</organism>
<gene>
    <name evidence="1" type="ORF">H7B90_26925</name>
</gene>
<reference evidence="1 2" key="1">
    <citation type="submission" date="2020-08" db="EMBL/GenBank/DDBJ databases">
        <title>Cohnella phylogeny.</title>
        <authorList>
            <person name="Dunlap C."/>
        </authorList>
    </citation>
    <scope>NUCLEOTIDE SEQUENCE [LARGE SCALE GENOMIC DNA]</scope>
    <source>
        <strain evidence="1 2">DSM 25239</strain>
    </source>
</reference>
<dbReference type="EMBL" id="JACJVR010000110">
    <property type="protein sequence ID" value="MBB6695033.1"/>
    <property type="molecule type" value="Genomic_DNA"/>
</dbReference>
<sequence>MPGKKHSAIISMVVVFVLLLLGCSKERELEDSSGNGLIIESIQMGLGGELNKTLVTYSFLLSNKTENPILIKEVEPILSEDLMNRIENKDQLINQVNQMIPGRSSKEISGSFYVRTQGLDKQGIINLNKELKNFKLITEQIIGAGTPLR</sequence>
<dbReference type="PROSITE" id="PS51257">
    <property type="entry name" value="PROKAR_LIPOPROTEIN"/>
    <property type="match status" value="1"/>
</dbReference>
<evidence type="ECO:0000313" key="1">
    <source>
        <dbReference type="EMBL" id="MBB6695033.1"/>
    </source>
</evidence>
<dbReference type="AlphaFoldDB" id="A0A841U9W7"/>
<comment type="caution">
    <text evidence="1">The sequence shown here is derived from an EMBL/GenBank/DDBJ whole genome shotgun (WGS) entry which is preliminary data.</text>
</comment>